<dbReference type="EnsemblPlants" id="evm.model.07.763">
    <property type="protein sequence ID" value="cds.evm.model.07.763"/>
    <property type="gene ID" value="evm.TU.07.763"/>
</dbReference>
<evidence type="ECO:0000256" key="1">
    <source>
        <dbReference type="SAM" id="MobiDB-lite"/>
    </source>
</evidence>
<name>A0A803Q6B3_CANSA</name>
<dbReference type="AlphaFoldDB" id="A0A803Q6B3"/>
<feature type="compositionally biased region" description="Polar residues" evidence="1">
    <location>
        <begin position="25"/>
        <end position="35"/>
    </location>
</feature>
<dbReference type="Proteomes" id="UP000596661">
    <property type="component" value="Chromosome 7"/>
</dbReference>
<dbReference type="Gramene" id="evm.model.07.763">
    <property type="protein sequence ID" value="cds.evm.model.07.763"/>
    <property type="gene ID" value="evm.TU.07.763"/>
</dbReference>
<sequence>PKPLRSNWNSSSSPSSRTKLSPSPLGQTRTPSPSNRDPKPLKSGTLSPIITFFQSKNPATFTVREPSTPTLSSSSLPLSVFAH</sequence>
<accession>A0A803Q6B3</accession>
<feature type="compositionally biased region" description="Low complexity" evidence="1">
    <location>
        <begin position="1"/>
        <end position="24"/>
    </location>
</feature>
<protein>
    <submittedName>
        <fullName evidence="2">Uncharacterized protein</fullName>
    </submittedName>
</protein>
<reference evidence="2" key="2">
    <citation type="submission" date="2021-03" db="UniProtKB">
        <authorList>
            <consortium name="EnsemblPlants"/>
        </authorList>
    </citation>
    <scope>IDENTIFICATION</scope>
</reference>
<organism evidence="2 3">
    <name type="scientific">Cannabis sativa</name>
    <name type="common">Hemp</name>
    <name type="synonym">Marijuana</name>
    <dbReference type="NCBI Taxonomy" id="3483"/>
    <lineage>
        <taxon>Eukaryota</taxon>
        <taxon>Viridiplantae</taxon>
        <taxon>Streptophyta</taxon>
        <taxon>Embryophyta</taxon>
        <taxon>Tracheophyta</taxon>
        <taxon>Spermatophyta</taxon>
        <taxon>Magnoliopsida</taxon>
        <taxon>eudicotyledons</taxon>
        <taxon>Gunneridae</taxon>
        <taxon>Pentapetalae</taxon>
        <taxon>rosids</taxon>
        <taxon>fabids</taxon>
        <taxon>Rosales</taxon>
        <taxon>Cannabaceae</taxon>
        <taxon>Cannabis</taxon>
    </lineage>
</organism>
<keyword evidence="3" id="KW-1185">Reference proteome</keyword>
<feature type="compositionally biased region" description="Low complexity" evidence="1">
    <location>
        <begin position="66"/>
        <end position="83"/>
    </location>
</feature>
<evidence type="ECO:0000313" key="2">
    <source>
        <dbReference type="EnsemblPlants" id="cds.evm.model.07.763"/>
    </source>
</evidence>
<dbReference type="EMBL" id="UZAU01000647">
    <property type="status" value="NOT_ANNOTATED_CDS"/>
    <property type="molecule type" value="Genomic_DNA"/>
</dbReference>
<feature type="region of interest" description="Disordered" evidence="1">
    <location>
        <begin position="60"/>
        <end position="83"/>
    </location>
</feature>
<feature type="region of interest" description="Disordered" evidence="1">
    <location>
        <begin position="1"/>
        <end position="48"/>
    </location>
</feature>
<proteinExistence type="predicted"/>
<reference evidence="2" key="1">
    <citation type="submission" date="2018-11" db="EMBL/GenBank/DDBJ databases">
        <authorList>
            <person name="Grassa J C."/>
        </authorList>
    </citation>
    <scope>NUCLEOTIDE SEQUENCE [LARGE SCALE GENOMIC DNA]</scope>
</reference>
<evidence type="ECO:0000313" key="3">
    <source>
        <dbReference type="Proteomes" id="UP000596661"/>
    </source>
</evidence>